<dbReference type="EMBL" id="JPIT01000006">
    <property type="protein sequence ID" value="KIO47430.1"/>
    <property type="molecule type" value="Genomic_DNA"/>
</dbReference>
<comment type="caution">
    <text evidence="1">The sequence shown here is derived from an EMBL/GenBank/DDBJ whole genome shotgun (WGS) entry which is preliminary data.</text>
</comment>
<reference evidence="2 3" key="2">
    <citation type="submission" date="2014-07" db="EMBL/GenBank/DDBJ databases">
        <title>Porphyromonadaceae bacterium OUH 334697 = ATCC BAA-2682 = DSM 28341 draft genome.</title>
        <authorList>
            <person name="Sydenham T.V."/>
            <person name="Hasman H."/>
            <person name="Justesen U.S."/>
        </authorList>
    </citation>
    <scope>NUCLEOTIDE SEQUENCE [LARGE SCALE GENOMIC DNA]</scope>
    <source>
        <strain evidence="2 3">OUH 334697</strain>
    </source>
</reference>
<organism evidence="1 4">
    <name type="scientific">Sanguibacteroides justesenii</name>
    <dbReference type="NCBI Taxonomy" id="1547597"/>
    <lineage>
        <taxon>Bacteria</taxon>
        <taxon>Pseudomonadati</taxon>
        <taxon>Bacteroidota</taxon>
        <taxon>Bacteroidia</taxon>
        <taxon>Bacteroidales</taxon>
        <taxon>Porphyromonadaceae</taxon>
        <taxon>Sanguibacteroides</taxon>
    </lineage>
</organism>
<accession>A0A0C3R7B3</accession>
<sequence>MKTKYKLMGMLIFPLMLWACEQRKIELYNSPRYLSFESNEKDTLYFSFFFTLDEEYEYPVVVNLTGDLLEEDREFIVKVDTASTLASDMFVLPERFVFRRGVVSDTFSIKLKNHPLLRTEKLFLKLKLEESEIFLSTGGVWSHSILSVTDIAIRPSWWDERVVERFYLGTYSKRKFELFMEATGITDMSEMSDGERRIAALRFKHWLADREPIPDEENGGFISVPVIG</sequence>
<evidence type="ECO:0000313" key="4">
    <source>
        <dbReference type="Proteomes" id="UP000031980"/>
    </source>
</evidence>
<reference evidence="1 4" key="1">
    <citation type="submission" date="2014-07" db="EMBL/GenBank/DDBJ databases">
        <title>Porphyromonadaceae bacterium OUH 308042 = ATCC BAA-2681 = DSM 28342 draft genome.</title>
        <authorList>
            <person name="Sydenham T.V."/>
            <person name="Hasman H."/>
            <person name="Justensen U.S."/>
        </authorList>
    </citation>
    <scope>NUCLEOTIDE SEQUENCE [LARGE SCALE GENOMIC DNA]</scope>
    <source>
        <strain evidence="1 4">OUH 308042</strain>
    </source>
</reference>
<evidence type="ECO:0008006" key="5">
    <source>
        <dbReference type="Google" id="ProtNLM"/>
    </source>
</evidence>
<dbReference type="Pfam" id="PF16132">
    <property type="entry name" value="DUF4843"/>
    <property type="match status" value="1"/>
</dbReference>
<name>A0A0C3R7B3_9PORP</name>
<dbReference type="AlphaFoldDB" id="A0A0C3R7B3"/>
<gene>
    <name evidence="1" type="ORF">BA92_03040</name>
    <name evidence="2" type="ORF">IE90_00205</name>
</gene>
<dbReference type="Proteomes" id="UP000031937">
    <property type="component" value="Unassembled WGS sequence"/>
</dbReference>
<dbReference type="RefSeq" id="WP_041501911.1">
    <property type="nucleotide sequence ID" value="NZ_JPIT01000006.1"/>
</dbReference>
<dbReference type="Proteomes" id="UP000031980">
    <property type="component" value="Unassembled WGS sequence"/>
</dbReference>
<dbReference type="InterPro" id="IPR032299">
    <property type="entry name" value="DUF4843"/>
</dbReference>
<evidence type="ECO:0000313" key="2">
    <source>
        <dbReference type="EMBL" id="KIO47430.1"/>
    </source>
</evidence>
<proteinExistence type="predicted"/>
<dbReference type="EMBL" id="JPIU01000036">
    <property type="protein sequence ID" value="KIO46060.1"/>
    <property type="molecule type" value="Genomic_DNA"/>
</dbReference>
<evidence type="ECO:0000313" key="1">
    <source>
        <dbReference type="EMBL" id="KIO46060.1"/>
    </source>
</evidence>
<keyword evidence="4" id="KW-1185">Reference proteome</keyword>
<evidence type="ECO:0000313" key="3">
    <source>
        <dbReference type="Proteomes" id="UP000031937"/>
    </source>
</evidence>
<protein>
    <recommendedName>
        <fullName evidence="5">DUF4843 domain-containing protein</fullName>
    </recommendedName>
</protein>